<proteinExistence type="predicted"/>
<dbReference type="OrthoDB" id="10459039at2759"/>
<protein>
    <submittedName>
        <fullName evidence="1">Uncharacterized protein</fullName>
    </submittedName>
</protein>
<dbReference type="AlphaFoldDB" id="A0A8H7EL84"/>
<organism evidence="1 2">
    <name type="scientific">Apophysomyces ossiformis</name>
    <dbReference type="NCBI Taxonomy" id="679940"/>
    <lineage>
        <taxon>Eukaryota</taxon>
        <taxon>Fungi</taxon>
        <taxon>Fungi incertae sedis</taxon>
        <taxon>Mucoromycota</taxon>
        <taxon>Mucoromycotina</taxon>
        <taxon>Mucoromycetes</taxon>
        <taxon>Mucorales</taxon>
        <taxon>Mucorineae</taxon>
        <taxon>Mucoraceae</taxon>
        <taxon>Apophysomyces</taxon>
    </lineage>
</organism>
<evidence type="ECO:0000313" key="1">
    <source>
        <dbReference type="EMBL" id="KAF7721311.1"/>
    </source>
</evidence>
<name>A0A8H7EL84_9FUNG</name>
<comment type="caution">
    <text evidence="1">The sequence shown here is derived from an EMBL/GenBank/DDBJ whole genome shotgun (WGS) entry which is preliminary data.</text>
</comment>
<dbReference type="Proteomes" id="UP000605846">
    <property type="component" value="Unassembled WGS sequence"/>
</dbReference>
<keyword evidence="2" id="KW-1185">Reference proteome</keyword>
<gene>
    <name evidence="1" type="ORF">EC973_004953</name>
</gene>
<dbReference type="EMBL" id="JABAYA010000281">
    <property type="protein sequence ID" value="KAF7721311.1"/>
    <property type="molecule type" value="Genomic_DNA"/>
</dbReference>
<sequence length="256" mass="30047">MEWKQHIDSLVAEAMLELNGNGGRRPKKSLTNWDDLIYWLRRFLNGIPHRMPKSTHTERRRLIARTMRSLNEPQKSLAFQARDRMLDWVAYAKLSTTNVVEHVKANWEAVMMATEIIIAQEELTPERLYTLSRLIAAFEMDTTQRIKAATEDITTDFANKVSGTGPFRRPFEELYQASIVSTRKQMHDTFFGMTKKLRESIKKAEEDYYLMVQEFANLRYSNAFDIIDVDRTWTLACKELYHGTTDAYDVKLRTRH</sequence>
<accession>A0A8H7EL84</accession>
<reference evidence="1" key="1">
    <citation type="submission" date="2020-01" db="EMBL/GenBank/DDBJ databases">
        <title>Genome Sequencing of Three Apophysomyces-Like Fungal Strains Confirms a Novel Fungal Genus in the Mucoromycota with divergent Burkholderia-like Endosymbiotic Bacteria.</title>
        <authorList>
            <person name="Stajich J.E."/>
            <person name="Macias A.M."/>
            <person name="Carter-House D."/>
            <person name="Lovett B."/>
            <person name="Kasson L.R."/>
            <person name="Berry K."/>
            <person name="Grigoriev I."/>
            <person name="Chang Y."/>
            <person name="Spatafora J."/>
            <person name="Kasson M.T."/>
        </authorList>
    </citation>
    <scope>NUCLEOTIDE SEQUENCE</scope>
    <source>
        <strain evidence="1">NRRL A-21654</strain>
    </source>
</reference>
<evidence type="ECO:0000313" key="2">
    <source>
        <dbReference type="Proteomes" id="UP000605846"/>
    </source>
</evidence>